<keyword evidence="4 6" id="KW-1133">Transmembrane helix</keyword>
<dbReference type="AlphaFoldDB" id="A0A914AHK1"/>
<dbReference type="GO" id="GO:0005886">
    <property type="term" value="C:plasma membrane"/>
    <property type="evidence" value="ECO:0007669"/>
    <property type="project" value="TreeGrafter"/>
</dbReference>
<dbReference type="Pfam" id="PF12832">
    <property type="entry name" value="MFS_1_like"/>
    <property type="match status" value="1"/>
</dbReference>
<dbReference type="Proteomes" id="UP000887568">
    <property type="component" value="Unplaced"/>
</dbReference>
<name>A0A914AHK1_PATMI</name>
<dbReference type="OMA" id="FAYCINM"/>
<feature type="transmembrane region" description="Helical" evidence="6">
    <location>
        <begin position="496"/>
        <end position="516"/>
    </location>
</feature>
<feature type="transmembrane region" description="Helical" evidence="6">
    <location>
        <begin position="123"/>
        <end position="142"/>
    </location>
</feature>
<keyword evidence="3 6" id="KW-0812">Transmembrane</keyword>
<feature type="transmembrane region" description="Helical" evidence="6">
    <location>
        <begin position="94"/>
        <end position="117"/>
    </location>
</feature>
<evidence type="ECO:0000313" key="9">
    <source>
        <dbReference type="Proteomes" id="UP000887568"/>
    </source>
</evidence>
<evidence type="ECO:0000313" key="8">
    <source>
        <dbReference type="EnsemblMetazoa" id="XP_038063475.1"/>
    </source>
</evidence>
<dbReference type="InterPro" id="IPR024989">
    <property type="entry name" value="MFS_assoc_dom"/>
</dbReference>
<keyword evidence="9" id="KW-1185">Reference proteome</keyword>
<dbReference type="InterPro" id="IPR051717">
    <property type="entry name" value="MFS_MFSD6"/>
</dbReference>
<feature type="transmembrane region" description="Helical" evidence="6">
    <location>
        <begin position="390"/>
        <end position="411"/>
    </location>
</feature>
<dbReference type="PANTHER" id="PTHR16172:SF2">
    <property type="entry name" value="MAJOR FACILITATOR SUPERFAMILY DOMAIN-CONTAINING PROTEIN 6"/>
    <property type="match status" value="1"/>
</dbReference>
<comment type="similarity">
    <text evidence="2">Belongs to the major facilitator superfamily. MFSD6 family.</text>
</comment>
<feature type="transmembrane region" description="Helical" evidence="6">
    <location>
        <begin position="562"/>
        <end position="583"/>
    </location>
</feature>
<dbReference type="RefSeq" id="XP_038063475.1">
    <property type="nucleotide sequence ID" value="XM_038207547.1"/>
</dbReference>
<evidence type="ECO:0000256" key="3">
    <source>
        <dbReference type="ARBA" id="ARBA00022692"/>
    </source>
</evidence>
<sequence length="630" mass="68984">MDPDKESNEQRQVRFARVLASYQAAAVVDGAAKPPSTMESKPTGLAAKFTDDGSDYGSLSGGDADRDNPCCFIGPDEATLRYCPMNEGMLPFKLLYIFFRGGVACIGPYLSVFLSLLSLPPSMVGVLLGLPHLVTAFVNPACGILADRFQCRKGVLLVCLSLWFAFVVSVTFPKPLEPANCQEVVSNLGQVSRTLSKNSREFLHLECIVNRSSDEYSLEEKGRPSVGADQDRWKPLLSLLHLPDPFSPDLGDTCASMATRDLDDPIRSLVKNIQTFGALFIPRVIPLQNGTSIGIGWLFEERSLLQSFIKVSVLMNLGGVMYRSTMALTDTATLNELGEQAWDRYGWQRSFGSAGFAVYSIAVASFLGLMRFPQILCGLEIEIIDYRIGIVMFGGTVACAFGLLFACCFKFKYYTKAEYKFSNVLPALCSGYYGSIMMTAFVLAVCNGCVDGYLFWHLRNLGATEITLSLVLAVRAGSELLLAFHTPRLIGCFGPVHLLCAGLLVYCLRFLCYAYVTNPWLVLPVEVLHGMSIALTWNILVSHMSPSVPFECMATLQGFLSGVYFGLGHGVGAIITGFLVTSYGAVATFYGFAFAAMCYTIAFLIAVKVFKPPRTIVTSYRMLSSKDPLW</sequence>
<feature type="transmembrane region" description="Helical" evidence="6">
    <location>
        <begin position="351"/>
        <end position="370"/>
    </location>
</feature>
<comment type="subcellular location">
    <subcellularLocation>
        <location evidence="1">Membrane</location>
        <topology evidence="1">Multi-pass membrane protein</topology>
    </subcellularLocation>
</comment>
<keyword evidence="5 6" id="KW-0472">Membrane</keyword>
<protein>
    <recommendedName>
        <fullName evidence="7">Major facilitator superfamily associated domain-containing protein</fullName>
    </recommendedName>
</protein>
<dbReference type="SUPFAM" id="SSF103473">
    <property type="entry name" value="MFS general substrate transporter"/>
    <property type="match status" value="1"/>
</dbReference>
<dbReference type="EnsemblMetazoa" id="XM_038207547.1">
    <property type="protein sequence ID" value="XP_038063475.1"/>
    <property type="gene ID" value="LOC119734194"/>
</dbReference>
<dbReference type="GeneID" id="119734194"/>
<dbReference type="Gene3D" id="1.20.1250.20">
    <property type="entry name" value="MFS general substrate transporter like domains"/>
    <property type="match status" value="2"/>
</dbReference>
<evidence type="ECO:0000259" key="7">
    <source>
        <dbReference type="Pfam" id="PF12832"/>
    </source>
</evidence>
<evidence type="ECO:0000256" key="2">
    <source>
        <dbReference type="ARBA" id="ARBA00005241"/>
    </source>
</evidence>
<evidence type="ECO:0000256" key="1">
    <source>
        <dbReference type="ARBA" id="ARBA00004141"/>
    </source>
</evidence>
<feature type="transmembrane region" description="Helical" evidence="6">
    <location>
        <begin position="522"/>
        <end position="541"/>
    </location>
</feature>
<dbReference type="InterPro" id="IPR036259">
    <property type="entry name" value="MFS_trans_sf"/>
</dbReference>
<feature type="domain" description="Major facilitator superfamily associated" evidence="7">
    <location>
        <begin position="92"/>
        <end position="590"/>
    </location>
</feature>
<feature type="transmembrane region" description="Helical" evidence="6">
    <location>
        <begin position="589"/>
        <end position="610"/>
    </location>
</feature>
<dbReference type="PANTHER" id="PTHR16172">
    <property type="entry name" value="MAJOR FACILITATOR SUPERFAMILY DOMAIN-CONTAINING PROTEIN 6-LIKE"/>
    <property type="match status" value="1"/>
</dbReference>
<accession>A0A914AHK1</accession>
<feature type="transmembrane region" description="Helical" evidence="6">
    <location>
        <begin position="432"/>
        <end position="454"/>
    </location>
</feature>
<proteinExistence type="inferred from homology"/>
<organism evidence="8 9">
    <name type="scientific">Patiria miniata</name>
    <name type="common">Bat star</name>
    <name type="synonym">Asterina miniata</name>
    <dbReference type="NCBI Taxonomy" id="46514"/>
    <lineage>
        <taxon>Eukaryota</taxon>
        <taxon>Metazoa</taxon>
        <taxon>Echinodermata</taxon>
        <taxon>Eleutherozoa</taxon>
        <taxon>Asterozoa</taxon>
        <taxon>Asteroidea</taxon>
        <taxon>Valvatacea</taxon>
        <taxon>Valvatida</taxon>
        <taxon>Asterinidae</taxon>
        <taxon>Patiria</taxon>
    </lineage>
</organism>
<dbReference type="OrthoDB" id="5989317at2759"/>
<evidence type="ECO:0000256" key="4">
    <source>
        <dbReference type="ARBA" id="ARBA00022989"/>
    </source>
</evidence>
<evidence type="ECO:0000256" key="5">
    <source>
        <dbReference type="ARBA" id="ARBA00023136"/>
    </source>
</evidence>
<reference evidence="8" key="1">
    <citation type="submission" date="2022-11" db="UniProtKB">
        <authorList>
            <consortium name="EnsemblMetazoa"/>
        </authorList>
    </citation>
    <scope>IDENTIFICATION</scope>
</reference>
<evidence type="ECO:0000256" key="6">
    <source>
        <dbReference type="SAM" id="Phobius"/>
    </source>
</evidence>